<dbReference type="Pfam" id="PF00440">
    <property type="entry name" value="TetR_N"/>
    <property type="match status" value="1"/>
</dbReference>
<dbReference type="InterPro" id="IPR036271">
    <property type="entry name" value="Tet_transcr_reg_TetR-rel_C_sf"/>
</dbReference>
<evidence type="ECO:0000256" key="3">
    <source>
        <dbReference type="ARBA" id="ARBA00023125"/>
    </source>
</evidence>
<evidence type="ECO:0000256" key="6">
    <source>
        <dbReference type="SAM" id="MobiDB-lite"/>
    </source>
</evidence>
<name>L9X9R6_9EURY</name>
<keyword evidence="1" id="KW-0678">Repressor</keyword>
<dbReference type="InterPro" id="IPR001647">
    <property type="entry name" value="HTH_TetR"/>
</dbReference>
<keyword evidence="3 5" id="KW-0238">DNA-binding</keyword>
<feature type="compositionally biased region" description="Basic and acidic residues" evidence="6">
    <location>
        <begin position="222"/>
        <end position="245"/>
    </location>
</feature>
<keyword evidence="4" id="KW-0804">Transcription</keyword>
<dbReference type="RefSeq" id="WP_007258865.1">
    <property type="nucleotide sequence ID" value="NZ_AOHZ01000041.1"/>
</dbReference>
<gene>
    <name evidence="8" type="ORF">C493_07831</name>
</gene>
<dbReference type="eggNOG" id="arCOG02646">
    <property type="taxonomic scope" value="Archaea"/>
</dbReference>
<dbReference type="InterPro" id="IPR009057">
    <property type="entry name" value="Homeodomain-like_sf"/>
</dbReference>
<dbReference type="Pfam" id="PF13977">
    <property type="entry name" value="TetR_C_6"/>
    <property type="match status" value="1"/>
</dbReference>
<feature type="domain" description="HTH tetR-type" evidence="7">
    <location>
        <begin position="5"/>
        <end position="65"/>
    </location>
</feature>
<feature type="DNA-binding region" description="H-T-H motif" evidence="5">
    <location>
        <begin position="28"/>
        <end position="47"/>
    </location>
</feature>
<evidence type="ECO:0000256" key="1">
    <source>
        <dbReference type="ARBA" id="ARBA00022491"/>
    </source>
</evidence>
<feature type="compositionally biased region" description="Basic and acidic residues" evidence="6">
    <location>
        <begin position="199"/>
        <end position="215"/>
    </location>
</feature>
<evidence type="ECO:0000259" key="7">
    <source>
        <dbReference type="PROSITE" id="PS50977"/>
    </source>
</evidence>
<evidence type="ECO:0000256" key="2">
    <source>
        <dbReference type="ARBA" id="ARBA00023015"/>
    </source>
</evidence>
<proteinExistence type="predicted"/>
<dbReference type="GO" id="GO:0003677">
    <property type="term" value="F:DNA binding"/>
    <property type="evidence" value="ECO:0007669"/>
    <property type="project" value="UniProtKB-UniRule"/>
</dbReference>
<dbReference type="SUPFAM" id="SSF46689">
    <property type="entry name" value="Homeodomain-like"/>
    <property type="match status" value="1"/>
</dbReference>
<dbReference type="EMBL" id="AOHZ01000041">
    <property type="protein sequence ID" value="ELY57378.1"/>
    <property type="molecule type" value="Genomic_DNA"/>
</dbReference>
<dbReference type="AlphaFoldDB" id="L9X9R6"/>
<dbReference type="PROSITE" id="PS50977">
    <property type="entry name" value="HTH_TETR_2"/>
    <property type="match status" value="1"/>
</dbReference>
<dbReference type="PANTHER" id="PTHR47506">
    <property type="entry name" value="TRANSCRIPTIONAL REGULATORY PROTEIN"/>
    <property type="match status" value="1"/>
</dbReference>
<protein>
    <submittedName>
        <fullName evidence="8">TetR family transcriptional regulator</fullName>
    </submittedName>
</protein>
<comment type="caution">
    <text evidence="8">The sequence shown here is derived from an EMBL/GenBank/DDBJ whole genome shotgun (WGS) entry which is preliminary data.</text>
</comment>
<accession>L9X9R6</accession>
<evidence type="ECO:0000256" key="4">
    <source>
        <dbReference type="ARBA" id="ARBA00023163"/>
    </source>
</evidence>
<organism evidence="8 9">
    <name type="scientific">Natronolimnohabitans innermongolicus JCM 12255</name>
    <dbReference type="NCBI Taxonomy" id="1227499"/>
    <lineage>
        <taxon>Archaea</taxon>
        <taxon>Methanobacteriati</taxon>
        <taxon>Methanobacteriota</taxon>
        <taxon>Stenosarchaea group</taxon>
        <taxon>Halobacteria</taxon>
        <taxon>Halobacteriales</taxon>
        <taxon>Natrialbaceae</taxon>
        <taxon>Natronolimnohabitans</taxon>
    </lineage>
</organism>
<evidence type="ECO:0000256" key="5">
    <source>
        <dbReference type="PROSITE-ProRule" id="PRU00335"/>
    </source>
</evidence>
<dbReference type="Proteomes" id="UP000011602">
    <property type="component" value="Unassembled WGS sequence"/>
</dbReference>
<dbReference type="InterPro" id="IPR039538">
    <property type="entry name" value="BetI_C"/>
</dbReference>
<dbReference type="PANTHER" id="PTHR47506:SF6">
    <property type="entry name" value="HTH-TYPE TRANSCRIPTIONAL REPRESSOR NEMR"/>
    <property type="match status" value="1"/>
</dbReference>
<evidence type="ECO:0000313" key="9">
    <source>
        <dbReference type="Proteomes" id="UP000011602"/>
    </source>
</evidence>
<dbReference type="Gene3D" id="1.10.357.10">
    <property type="entry name" value="Tetracycline Repressor, domain 2"/>
    <property type="match status" value="1"/>
</dbReference>
<evidence type="ECO:0000313" key="8">
    <source>
        <dbReference type="EMBL" id="ELY57378.1"/>
    </source>
</evidence>
<keyword evidence="2" id="KW-0805">Transcription regulation</keyword>
<dbReference type="STRING" id="1227499.C493_07831"/>
<reference evidence="8 9" key="1">
    <citation type="journal article" date="2014" name="PLoS Genet.">
        <title>Phylogenetically driven sequencing of extremely halophilic archaea reveals strategies for static and dynamic osmo-response.</title>
        <authorList>
            <person name="Becker E.A."/>
            <person name="Seitzer P.M."/>
            <person name="Tritt A."/>
            <person name="Larsen D."/>
            <person name="Krusor M."/>
            <person name="Yao A.I."/>
            <person name="Wu D."/>
            <person name="Madern D."/>
            <person name="Eisen J.A."/>
            <person name="Darling A.E."/>
            <person name="Facciotti M.T."/>
        </authorList>
    </citation>
    <scope>NUCLEOTIDE SEQUENCE [LARGE SCALE GENOMIC DNA]</scope>
    <source>
        <strain evidence="8 9">JCM 12255</strain>
    </source>
</reference>
<sequence length="245" mass="27891">MTDQTETTDELMAATYTALCEHGYASLRMQDIADESTKSKATLHYHYESKQDLLYALFDHLTDSFAELIETLEGETAADRLLSLAEAYLSPGEEDDRRQFRTALLEIKAQAPYDGRFRAELTAFDRLLYDRIRSLIEEGQAEGTIRADVDPDESAEFVITVLNGAQVRHVAVDYDPGRTYATLETHVREQLLAEGADAEFARETDRRDERGTEQTRDEDDQMRDRNGAKERARERTRRNGEGGPE</sequence>
<keyword evidence="9" id="KW-1185">Reference proteome</keyword>
<feature type="region of interest" description="Disordered" evidence="6">
    <location>
        <begin position="195"/>
        <end position="245"/>
    </location>
</feature>
<dbReference type="SUPFAM" id="SSF48498">
    <property type="entry name" value="Tetracyclin repressor-like, C-terminal domain"/>
    <property type="match status" value="1"/>
</dbReference>